<dbReference type="RefSeq" id="XP_060673768.1">
    <property type="nucleotide sequence ID" value="XM_060817785.1"/>
</dbReference>
<sequence length="539" mass="60964">MEKELIAMATNMIASVFLAGFLMVFLYLYECLFLKPKRLRSKFEKQGIKGPSPSIFLGNIPEIKKIQLKLQNSSSSTKTTKPAHDDHQPASNSFIPVIVHDWPSTIFSHLYQWLAQYGPNFIYSTGNIHLLCITDAEVVKELSHCTSLSLGKPSYQPKERGPLLGQGIATSNGPIWAHQRKIIAPEFYFDKVKGMVNIMVESTSSMLRSWETKIKSEKGGIAEIKIDEDLKNLSADIISRACFGSNYSQGEQIFLKLRTLQNIMSKKFNGIPGSRYMPTKTNREIWRLEKEIQTMILQLVKHREETTYEKDLLQMILEGAKNYGDIDRQCLGMTRDKFIVDNCKTIYLAGHETIATTASWSLMLLAANPEWQARARAEVLKICRGGIPDADMLPSMKTLSMVIYETLRLYPPSAFVIRETFQDIKLKDIVIPKGTNIQIPIAILHHIPNLWGPDAKEFNPQRFQNGIPGASKIPQAFIPFGVGTRICVGQRLALTQLKLILSLILSNFSFSLSPSYQHSPTCRLFIEPRNGINLQVRRL</sequence>
<evidence type="ECO:0000256" key="12">
    <source>
        <dbReference type="SAM" id="Phobius"/>
    </source>
</evidence>
<dbReference type="PANTHER" id="PTHR24282:SF26">
    <property type="entry name" value="CYTOCHROME P450"/>
    <property type="match status" value="1"/>
</dbReference>
<evidence type="ECO:0000313" key="13">
    <source>
        <dbReference type="Proteomes" id="UP001652623"/>
    </source>
</evidence>
<keyword evidence="9 11" id="KW-0503">Monooxygenase</keyword>
<keyword evidence="8 11" id="KW-0408">Iron</keyword>
<keyword evidence="7 11" id="KW-0560">Oxidoreductase</keyword>
<evidence type="ECO:0000256" key="8">
    <source>
        <dbReference type="ARBA" id="ARBA00023004"/>
    </source>
</evidence>
<dbReference type="PROSITE" id="PS00086">
    <property type="entry name" value="CYTOCHROME_P450"/>
    <property type="match status" value="1"/>
</dbReference>
<name>A0ABM4AAK9_ZIZJJ</name>
<keyword evidence="4 12" id="KW-0812">Transmembrane</keyword>
<dbReference type="InterPro" id="IPR036396">
    <property type="entry name" value="Cyt_P450_sf"/>
</dbReference>
<protein>
    <submittedName>
        <fullName evidence="14">Cytochrome P450 714C2-like</fullName>
    </submittedName>
</protein>
<keyword evidence="3 11" id="KW-0349">Heme</keyword>
<evidence type="ECO:0000256" key="3">
    <source>
        <dbReference type="ARBA" id="ARBA00022617"/>
    </source>
</evidence>
<gene>
    <name evidence="14" type="primary">LOC132803930</name>
</gene>
<keyword evidence="5 11" id="KW-0479">Metal-binding</keyword>
<reference evidence="14" key="1">
    <citation type="submission" date="2025-08" db="UniProtKB">
        <authorList>
            <consortium name="RefSeq"/>
        </authorList>
    </citation>
    <scope>IDENTIFICATION</scope>
    <source>
        <tissue evidence="14">Seedling</tissue>
    </source>
</reference>
<comment type="similarity">
    <text evidence="2 11">Belongs to the cytochrome P450 family.</text>
</comment>
<dbReference type="Pfam" id="PF00067">
    <property type="entry name" value="p450"/>
    <property type="match status" value="1"/>
</dbReference>
<dbReference type="InterPro" id="IPR001128">
    <property type="entry name" value="Cyt_P450"/>
</dbReference>
<evidence type="ECO:0000256" key="11">
    <source>
        <dbReference type="RuleBase" id="RU000461"/>
    </source>
</evidence>
<feature type="transmembrane region" description="Helical" evidence="12">
    <location>
        <begin position="6"/>
        <end position="29"/>
    </location>
</feature>
<keyword evidence="10 12" id="KW-0472">Membrane</keyword>
<evidence type="ECO:0000313" key="14">
    <source>
        <dbReference type="RefSeq" id="XP_060673768.1"/>
    </source>
</evidence>
<evidence type="ECO:0000256" key="4">
    <source>
        <dbReference type="ARBA" id="ARBA00022692"/>
    </source>
</evidence>
<comment type="subcellular location">
    <subcellularLocation>
        <location evidence="1">Membrane</location>
        <topology evidence="1">Single-pass membrane protein</topology>
    </subcellularLocation>
</comment>
<accession>A0ABM4AAK9</accession>
<evidence type="ECO:0000256" key="5">
    <source>
        <dbReference type="ARBA" id="ARBA00022723"/>
    </source>
</evidence>
<evidence type="ECO:0000256" key="9">
    <source>
        <dbReference type="ARBA" id="ARBA00023033"/>
    </source>
</evidence>
<dbReference type="PRINTS" id="PR00385">
    <property type="entry name" value="P450"/>
</dbReference>
<dbReference type="InterPro" id="IPR002401">
    <property type="entry name" value="Cyt_P450_E_grp-I"/>
</dbReference>
<dbReference type="Gene3D" id="1.10.630.10">
    <property type="entry name" value="Cytochrome P450"/>
    <property type="match status" value="1"/>
</dbReference>
<dbReference type="InterPro" id="IPR050665">
    <property type="entry name" value="Cytochrome_P450_Monooxygen"/>
</dbReference>
<keyword evidence="13" id="KW-1185">Reference proteome</keyword>
<organism evidence="13 14">
    <name type="scientific">Ziziphus jujuba</name>
    <name type="common">Chinese jujube</name>
    <name type="synonym">Ziziphus sativa</name>
    <dbReference type="NCBI Taxonomy" id="326968"/>
    <lineage>
        <taxon>Eukaryota</taxon>
        <taxon>Viridiplantae</taxon>
        <taxon>Streptophyta</taxon>
        <taxon>Embryophyta</taxon>
        <taxon>Tracheophyta</taxon>
        <taxon>Spermatophyta</taxon>
        <taxon>Magnoliopsida</taxon>
        <taxon>eudicotyledons</taxon>
        <taxon>Gunneridae</taxon>
        <taxon>Pentapetalae</taxon>
        <taxon>rosids</taxon>
        <taxon>fabids</taxon>
        <taxon>Rosales</taxon>
        <taxon>Rhamnaceae</taxon>
        <taxon>Paliureae</taxon>
        <taxon>Ziziphus</taxon>
    </lineage>
</organism>
<evidence type="ECO:0000256" key="10">
    <source>
        <dbReference type="ARBA" id="ARBA00023136"/>
    </source>
</evidence>
<dbReference type="SUPFAM" id="SSF48264">
    <property type="entry name" value="Cytochrome P450"/>
    <property type="match status" value="1"/>
</dbReference>
<dbReference type="InterPro" id="IPR017972">
    <property type="entry name" value="Cyt_P450_CS"/>
</dbReference>
<evidence type="ECO:0000256" key="7">
    <source>
        <dbReference type="ARBA" id="ARBA00023002"/>
    </source>
</evidence>
<keyword evidence="6 12" id="KW-1133">Transmembrane helix</keyword>
<evidence type="ECO:0000256" key="6">
    <source>
        <dbReference type="ARBA" id="ARBA00022989"/>
    </source>
</evidence>
<evidence type="ECO:0000256" key="1">
    <source>
        <dbReference type="ARBA" id="ARBA00004167"/>
    </source>
</evidence>
<dbReference type="Proteomes" id="UP001652623">
    <property type="component" value="Chromosome 5"/>
</dbReference>
<evidence type="ECO:0000256" key="2">
    <source>
        <dbReference type="ARBA" id="ARBA00010617"/>
    </source>
</evidence>
<dbReference type="PANTHER" id="PTHR24282">
    <property type="entry name" value="CYTOCHROME P450 FAMILY MEMBER"/>
    <property type="match status" value="1"/>
</dbReference>
<dbReference type="GeneID" id="132803930"/>
<proteinExistence type="inferred from homology"/>
<dbReference type="PRINTS" id="PR00463">
    <property type="entry name" value="EP450I"/>
</dbReference>